<organism evidence="1 2">
    <name type="scientific">Holospora obtusa F1</name>
    <dbReference type="NCBI Taxonomy" id="1399147"/>
    <lineage>
        <taxon>Bacteria</taxon>
        <taxon>Pseudomonadati</taxon>
        <taxon>Pseudomonadota</taxon>
        <taxon>Alphaproteobacteria</taxon>
        <taxon>Holosporales</taxon>
        <taxon>Holosporaceae</taxon>
        <taxon>Holospora</taxon>
    </lineage>
</organism>
<proteinExistence type="predicted"/>
<accession>W6TTE5</accession>
<comment type="caution">
    <text evidence="1">The sequence shown here is derived from an EMBL/GenBank/DDBJ whole genome shotgun (WGS) entry which is preliminary data.</text>
</comment>
<gene>
    <name evidence="1" type="ORF">P618_200766</name>
</gene>
<evidence type="ECO:0000313" key="2">
    <source>
        <dbReference type="Proteomes" id="UP000019112"/>
    </source>
</evidence>
<protein>
    <submittedName>
        <fullName evidence="1">Uncharacterized protein</fullName>
    </submittedName>
</protein>
<reference evidence="1 2" key="1">
    <citation type="journal article" date="2014" name="FEMS Microbiol. Lett.">
        <title>Draft genome sequences of three Holospora species (Holospora obtusa, Holospora undulata, and Holospora elegans), endonuclear symbiotic bacteria of the ciliate Paramecium caudatum.</title>
        <authorList>
            <person name="Dohra H."/>
            <person name="Tanaka K."/>
            <person name="Suzuki T."/>
            <person name="Fujishima M."/>
            <person name="Suzuki H."/>
        </authorList>
    </citation>
    <scope>NUCLEOTIDE SEQUENCE [LARGE SCALE GENOMIC DNA]</scope>
    <source>
        <strain evidence="1 2">F1</strain>
    </source>
</reference>
<keyword evidence="2" id="KW-1185">Reference proteome</keyword>
<dbReference type="EMBL" id="AWTR02000067">
    <property type="protein sequence ID" value="ETZ07057.1"/>
    <property type="molecule type" value="Genomic_DNA"/>
</dbReference>
<sequence length="63" mass="7124">MVFNGSCNTQSFKAWGAQFLIKALNPGQVVIMDNVHLINLKEPKNELNLLGLGLFFYHLIHLI</sequence>
<evidence type="ECO:0000313" key="1">
    <source>
        <dbReference type="EMBL" id="ETZ07057.1"/>
    </source>
</evidence>
<name>W6TTE5_HOLOB</name>
<dbReference type="AlphaFoldDB" id="W6TTE5"/>
<dbReference type="Proteomes" id="UP000019112">
    <property type="component" value="Unassembled WGS sequence"/>
</dbReference>